<keyword evidence="1" id="KW-0812">Transmembrane</keyword>
<evidence type="ECO:0000313" key="3">
    <source>
        <dbReference type="Proteomes" id="UP000012371"/>
    </source>
</evidence>
<comment type="caution">
    <text evidence="2">The sequence shown here is derived from an EMBL/GenBank/DDBJ whole genome shotgun (WGS) entry which is preliminary data.</text>
</comment>
<dbReference type="AlphaFoldDB" id="N1VV00"/>
<dbReference type="RefSeq" id="WP_002971533.1">
    <property type="nucleotide sequence ID" value="NZ_AOGW02000001.1"/>
</dbReference>
<feature type="transmembrane region" description="Helical" evidence="1">
    <location>
        <begin position="46"/>
        <end position="68"/>
    </location>
</feature>
<dbReference type="EMBL" id="AOGW02000001">
    <property type="protein sequence ID" value="EMY63554.1"/>
    <property type="molecule type" value="Genomic_DNA"/>
</dbReference>
<proteinExistence type="predicted"/>
<keyword evidence="1" id="KW-1133">Transmembrane helix</keyword>
<protein>
    <submittedName>
        <fullName evidence="2">Uncharacterized protein</fullName>
    </submittedName>
</protein>
<keyword evidence="1" id="KW-0472">Membrane</keyword>
<evidence type="ECO:0000256" key="1">
    <source>
        <dbReference type="SAM" id="Phobius"/>
    </source>
</evidence>
<organism evidence="2 3">
    <name type="scientific">Leptospira terpstrae serovar Hualin str. LT 11-33 = ATCC 700639</name>
    <dbReference type="NCBI Taxonomy" id="1257025"/>
    <lineage>
        <taxon>Bacteria</taxon>
        <taxon>Pseudomonadati</taxon>
        <taxon>Spirochaetota</taxon>
        <taxon>Spirochaetia</taxon>
        <taxon>Leptospirales</taxon>
        <taxon>Leptospiraceae</taxon>
        <taxon>Leptospira</taxon>
    </lineage>
</organism>
<gene>
    <name evidence="2" type="ORF">LEP1GSC203_0411</name>
</gene>
<keyword evidence="3" id="KW-1185">Reference proteome</keyword>
<evidence type="ECO:0000313" key="2">
    <source>
        <dbReference type="EMBL" id="EMY63554.1"/>
    </source>
</evidence>
<dbReference type="Proteomes" id="UP000012371">
    <property type="component" value="Unassembled WGS sequence"/>
</dbReference>
<sequence length="76" mass="8543">MKNVKLSLFILLFAIALYAIFAILTIKLTNPFNDYSLEKAGQIGDSFGVLTSLFTVFAFSGMIITIFMQKEELELQ</sequence>
<accession>N1VV00</accession>
<dbReference type="OrthoDB" id="6678638at2"/>
<name>N1VV00_9LEPT</name>
<reference evidence="2" key="1">
    <citation type="submission" date="2013-03" db="EMBL/GenBank/DDBJ databases">
        <authorList>
            <person name="Harkins D.M."/>
            <person name="Durkin A.S."/>
            <person name="Brinkac L.M."/>
            <person name="Haft D.H."/>
            <person name="Selengut J.D."/>
            <person name="Sanka R."/>
            <person name="DePew J."/>
            <person name="Purushe J."/>
            <person name="Hartskeerl R.A."/>
            <person name="Ahmed A."/>
            <person name="van der Linden H."/>
            <person name="Goris M.G.A."/>
            <person name="Vinetz J.M."/>
            <person name="Sutton G.G."/>
            <person name="Nierman W.C."/>
            <person name="Fouts D.E."/>
        </authorList>
    </citation>
    <scope>NUCLEOTIDE SEQUENCE [LARGE SCALE GENOMIC DNA]</scope>
    <source>
        <strain evidence="2">LT 11-33</strain>
    </source>
</reference>
<dbReference type="STRING" id="1257025.LEP1GSC203_0411"/>